<comment type="function">
    <text evidence="5">Converts 2-succinylbenzoate (OSB) to 2-succinylbenzoyl-CoA (OSB-CoA).</text>
</comment>
<dbReference type="PANTHER" id="PTHR43201">
    <property type="entry name" value="ACYL-COA SYNTHETASE"/>
    <property type="match status" value="1"/>
</dbReference>
<dbReference type="PROSITE" id="PS00455">
    <property type="entry name" value="AMP_BINDING"/>
    <property type="match status" value="1"/>
</dbReference>
<comment type="caution">
    <text evidence="8">The sequence shown here is derived from an EMBL/GenBank/DDBJ whole genome shotgun (WGS) entry which is preliminary data.</text>
</comment>
<comment type="similarity">
    <text evidence="5">Belongs to the ATP-dependent AMP-binding enzyme family. MenE subfamily.</text>
</comment>
<dbReference type="NCBIfam" id="TIGR01923">
    <property type="entry name" value="menE"/>
    <property type="match status" value="1"/>
</dbReference>
<keyword evidence="1 5" id="KW-0474">Menaquinone biosynthesis</keyword>
<dbReference type="Gene3D" id="3.40.50.12780">
    <property type="entry name" value="N-terminal domain of ligase-like"/>
    <property type="match status" value="1"/>
</dbReference>
<evidence type="ECO:0000259" key="6">
    <source>
        <dbReference type="Pfam" id="PF00501"/>
    </source>
</evidence>
<protein>
    <recommendedName>
        <fullName evidence="5">2-succinylbenzoate--CoA ligase</fullName>
        <ecNumber evidence="5">6.2.1.26</ecNumber>
    </recommendedName>
    <alternativeName>
        <fullName evidence="5">o-succinylbenzoyl-CoA synthetase</fullName>
        <shortName evidence="5">OSB-CoA synthetase</shortName>
    </alternativeName>
</protein>
<dbReference type="InterPro" id="IPR020845">
    <property type="entry name" value="AMP-binding_CS"/>
</dbReference>
<dbReference type="InterPro" id="IPR000873">
    <property type="entry name" value="AMP-dep_synth/lig_dom"/>
</dbReference>
<sequence length="478" mass="52564">MAEIMPHWLTKQADLAPEETAIELEDGTVYTFRELKEASQSFARKLKQLGVQKESNIGISSANHVDMVVAIHAVSYIGAVAVLLNTRLTRSELNFQLNDAGVSLVIGQTEFDPVDTYFRTFHDVWNSPESSADLKNEIDLADPFTIIYTSGTTGFPKGVIHTYGNHWWSAAGSMLNLGLKKTDKWLAALPLFHVSGLSILLRSVIYGIPVYLLEAYQKQAVHDAIMERDVTIASVVTVMLRDLVGCLGEMHYPATFRCMLLGGGPAPKTLLEQAKSRQIPVFQSYGLTETASQIVTLSPSNALEKLGSSGKPLFPAQLKIDKKEDGIGEIFVKGPMVTNAYYNNAEATEKSFSEGWLATGDLGYADAEGFLYVADRRKDLIISGGENIYPTEIEGVLSAMEAVDEAGVVGKDDEKWGQIPIAFVAVNDPSITRETILEFAAQHLAGYKLPKEIYFIDKLPRNASNKLMRSKLLNEYGK</sequence>
<dbReference type="Proteomes" id="UP001597502">
    <property type="component" value="Unassembled WGS sequence"/>
</dbReference>
<accession>A0ABW5V432</accession>
<comment type="pathway">
    <text evidence="5">Quinol/quinone metabolism; 1,4-dihydroxy-2-naphthoate biosynthesis; 1,4-dihydroxy-2-naphthoate from chorismate: step 5/7.</text>
</comment>
<dbReference type="GO" id="GO:0008756">
    <property type="term" value="F:o-succinylbenzoate-CoA ligase activity"/>
    <property type="evidence" value="ECO:0007669"/>
    <property type="project" value="UniProtKB-EC"/>
</dbReference>
<organism evidence="8 9">
    <name type="scientific">Lentibacillus juripiscarius</name>
    <dbReference type="NCBI Taxonomy" id="257446"/>
    <lineage>
        <taxon>Bacteria</taxon>
        <taxon>Bacillati</taxon>
        <taxon>Bacillota</taxon>
        <taxon>Bacilli</taxon>
        <taxon>Bacillales</taxon>
        <taxon>Bacillaceae</taxon>
        <taxon>Lentibacillus</taxon>
    </lineage>
</organism>
<comment type="pathway">
    <text evidence="5">Quinol/quinone metabolism; menaquinone biosynthesis.</text>
</comment>
<dbReference type="RefSeq" id="WP_382392506.1">
    <property type="nucleotide sequence ID" value="NZ_JBHUNA010000013.1"/>
</dbReference>
<dbReference type="PANTHER" id="PTHR43201:SF5">
    <property type="entry name" value="MEDIUM-CHAIN ACYL-COA LIGASE ACSF2, MITOCHONDRIAL"/>
    <property type="match status" value="1"/>
</dbReference>
<dbReference type="Pfam" id="PF00501">
    <property type="entry name" value="AMP-binding"/>
    <property type="match status" value="1"/>
</dbReference>
<dbReference type="SUPFAM" id="SSF56801">
    <property type="entry name" value="Acetyl-CoA synthetase-like"/>
    <property type="match status" value="1"/>
</dbReference>
<evidence type="ECO:0000313" key="9">
    <source>
        <dbReference type="Proteomes" id="UP001597502"/>
    </source>
</evidence>
<dbReference type="NCBIfam" id="NF002966">
    <property type="entry name" value="PRK03640.1"/>
    <property type="match status" value="1"/>
</dbReference>
<dbReference type="InterPro" id="IPR042099">
    <property type="entry name" value="ANL_N_sf"/>
</dbReference>
<evidence type="ECO:0000256" key="4">
    <source>
        <dbReference type="ARBA" id="ARBA00022840"/>
    </source>
</evidence>
<dbReference type="Pfam" id="PF13193">
    <property type="entry name" value="AMP-binding_C"/>
    <property type="match status" value="1"/>
</dbReference>
<evidence type="ECO:0000256" key="3">
    <source>
        <dbReference type="ARBA" id="ARBA00022741"/>
    </source>
</evidence>
<dbReference type="InterPro" id="IPR010192">
    <property type="entry name" value="MenE"/>
</dbReference>
<keyword evidence="9" id="KW-1185">Reference proteome</keyword>
<evidence type="ECO:0000259" key="7">
    <source>
        <dbReference type="Pfam" id="PF13193"/>
    </source>
</evidence>
<keyword evidence="2 5" id="KW-0436">Ligase</keyword>
<feature type="domain" description="AMP-binding enzyme C-terminal" evidence="7">
    <location>
        <begin position="392"/>
        <end position="466"/>
    </location>
</feature>
<evidence type="ECO:0000256" key="2">
    <source>
        <dbReference type="ARBA" id="ARBA00022598"/>
    </source>
</evidence>
<evidence type="ECO:0000256" key="1">
    <source>
        <dbReference type="ARBA" id="ARBA00022428"/>
    </source>
</evidence>
<proteinExistence type="inferred from homology"/>
<dbReference type="HAMAP" id="MF_00731">
    <property type="entry name" value="MenE"/>
    <property type="match status" value="1"/>
</dbReference>
<feature type="domain" description="AMP-dependent synthetase/ligase" evidence="6">
    <location>
        <begin position="10"/>
        <end position="342"/>
    </location>
</feature>
<dbReference type="InterPro" id="IPR045851">
    <property type="entry name" value="AMP-bd_C_sf"/>
</dbReference>
<comment type="catalytic activity">
    <reaction evidence="5">
        <text>2-succinylbenzoate + ATP + CoA = 2-succinylbenzoyl-CoA + AMP + diphosphate</text>
        <dbReference type="Rhea" id="RHEA:17009"/>
        <dbReference type="ChEBI" id="CHEBI:18325"/>
        <dbReference type="ChEBI" id="CHEBI:30616"/>
        <dbReference type="ChEBI" id="CHEBI:33019"/>
        <dbReference type="ChEBI" id="CHEBI:57287"/>
        <dbReference type="ChEBI" id="CHEBI:57364"/>
        <dbReference type="ChEBI" id="CHEBI:456215"/>
        <dbReference type="EC" id="6.2.1.26"/>
    </reaction>
</comment>
<name>A0ABW5V432_9BACI</name>
<dbReference type="EMBL" id="JBHUNA010000013">
    <property type="protein sequence ID" value="MFD2760726.1"/>
    <property type="molecule type" value="Genomic_DNA"/>
</dbReference>
<keyword evidence="3 5" id="KW-0547">Nucleotide-binding</keyword>
<reference evidence="9" key="1">
    <citation type="journal article" date="2019" name="Int. J. Syst. Evol. Microbiol.">
        <title>The Global Catalogue of Microorganisms (GCM) 10K type strain sequencing project: providing services to taxonomists for standard genome sequencing and annotation.</title>
        <authorList>
            <consortium name="The Broad Institute Genomics Platform"/>
            <consortium name="The Broad Institute Genome Sequencing Center for Infectious Disease"/>
            <person name="Wu L."/>
            <person name="Ma J."/>
        </authorList>
    </citation>
    <scope>NUCLEOTIDE SEQUENCE [LARGE SCALE GENOMIC DNA]</scope>
    <source>
        <strain evidence="9">TISTR 1535</strain>
    </source>
</reference>
<keyword evidence="4 5" id="KW-0067">ATP-binding</keyword>
<dbReference type="Gene3D" id="3.30.300.30">
    <property type="match status" value="1"/>
</dbReference>
<evidence type="ECO:0000256" key="5">
    <source>
        <dbReference type="HAMAP-Rule" id="MF_00731"/>
    </source>
</evidence>
<gene>
    <name evidence="5" type="primary">menE</name>
    <name evidence="8" type="ORF">ACFSUO_07015</name>
</gene>
<dbReference type="InterPro" id="IPR025110">
    <property type="entry name" value="AMP-bd_C"/>
</dbReference>
<evidence type="ECO:0000313" key="8">
    <source>
        <dbReference type="EMBL" id="MFD2760726.1"/>
    </source>
</evidence>
<dbReference type="EC" id="6.2.1.26" evidence="5"/>